<keyword evidence="4 7" id="KW-1133">Transmembrane helix</keyword>
<keyword evidence="10" id="KW-1185">Reference proteome</keyword>
<reference evidence="10" key="1">
    <citation type="submission" date="2015-10" db="EMBL/GenBank/DDBJ databases">
        <title>Genome of Paenibacillus bovis sp. nov.</title>
        <authorList>
            <person name="Wu Z."/>
            <person name="Gao C."/>
            <person name="Liu Z."/>
            <person name="Zheng H."/>
        </authorList>
    </citation>
    <scope>NUCLEOTIDE SEQUENCE [LARGE SCALE GENOMIC DNA]</scope>
    <source>
        <strain evidence="10">BD3526</strain>
    </source>
</reference>
<dbReference type="AlphaFoldDB" id="A0A172ZL05"/>
<dbReference type="STRING" id="1616788.AR543_21610"/>
<dbReference type="EMBL" id="CP013023">
    <property type="protein sequence ID" value="ANF98335.1"/>
    <property type="molecule type" value="Genomic_DNA"/>
</dbReference>
<dbReference type="InterPro" id="IPR013525">
    <property type="entry name" value="ABC2_TM"/>
</dbReference>
<proteinExistence type="predicted"/>
<dbReference type="RefSeq" id="WP_060536405.1">
    <property type="nucleotide sequence ID" value="NZ_CP013023.1"/>
</dbReference>
<feature type="region of interest" description="Disordered" evidence="6">
    <location>
        <begin position="384"/>
        <end position="428"/>
    </location>
</feature>
<gene>
    <name evidence="9" type="ORF">AR543_21610</name>
</gene>
<feature type="compositionally biased region" description="Low complexity" evidence="6">
    <location>
        <begin position="398"/>
        <end position="411"/>
    </location>
</feature>
<evidence type="ECO:0000256" key="6">
    <source>
        <dbReference type="SAM" id="MobiDB-lite"/>
    </source>
</evidence>
<name>A0A172ZL05_9BACL</name>
<keyword evidence="3 7" id="KW-0812">Transmembrane</keyword>
<evidence type="ECO:0000256" key="5">
    <source>
        <dbReference type="ARBA" id="ARBA00023136"/>
    </source>
</evidence>
<dbReference type="GO" id="GO:0005886">
    <property type="term" value="C:plasma membrane"/>
    <property type="evidence" value="ECO:0007669"/>
    <property type="project" value="UniProtKB-SubCell"/>
</dbReference>
<feature type="transmembrane region" description="Helical" evidence="7">
    <location>
        <begin position="226"/>
        <end position="247"/>
    </location>
</feature>
<evidence type="ECO:0000313" key="10">
    <source>
        <dbReference type="Proteomes" id="UP000078148"/>
    </source>
</evidence>
<feature type="transmembrane region" description="Helical" evidence="7">
    <location>
        <begin position="259"/>
        <end position="281"/>
    </location>
</feature>
<dbReference type="Proteomes" id="UP000078148">
    <property type="component" value="Chromosome"/>
</dbReference>
<evidence type="ECO:0000256" key="7">
    <source>
        <dbReference type="SAM" id="Phobius"/>
    </source>
</evidence>
<accession>A0A172ZL05</accession>
<dbReference type="PANTHER" id="PTHR30294:SF29">
    <property type="entry name" value="MULTIDRUG ABC TRANSPORTER PERMEASE YBHS-RELATED"/>
    <property type="match status" value="1"/>
</dbReference>
<comment type="subcellular location">
    <subcellularLocation>
        <location evidence="1">Cell membrane</location>
        <topology evidence="1">Multi-pass membrane protein</topology>
    </subcellularLocation>
</comment>
<organism evidence="9 10">
    <name type="scientific">Paenibacillus bovis</name>
    <dbReference type="NCBI Taxonomy" id="1616788"/>
    <lineage>
        <taxon>Bacteria</taxon>
        <taxon>Bacillati</taxon>
        <taxon>Bacillota</taxon>
        <taxon>Bacilli</taxon>
        <taxon>Bacillales</taxon>
        <taxon>Paenibacillaceae</taxon>
        <taxon>Paenibacillus</taxon>
    </lineage>
</organism>
<evidence type="ECO:0000256" key="3">
    <source>
        <dbReference type="ARBA" id="ARBA00022692"/>
    </source>
</evidence>
<evidence type="ECO:0000256" key="2">
    <source>
        <dbReference type="ARBA" id="ARBA00022475"/>
    </source>
</evidence>
<dbReference type="KEGG" id="pbv:AR543_21610"/>
<keyword evidence="5 7" id="KW-0472">Membrane</keyword>
<sequence length="428" mass="46983">MKSLLDEWNYLVKSKYPIIAIMFPLVAVLAYTLLLPSSQINESRVVVVDQDNTAYSRQLIQKIDSSQYIHVDQVVSYAEHPEEYFYHEQYLAVISLPKGLEDNHNRAVPNRLGLILDNTNSQAVTFIRTAMQEITATENMQLSIPALARTGMSSTQAQGTLSNLAVEVRALFNPTSNYQNTTILTFVCMFSFMMLNINSLPIVARLRVSHRLASELQNPFNLLFRIIPYLLFSTAGLIFAMGVLKLFDDTRFVGSPFLFMIPVMLYVFGSVCINILVAWGAAHPGIAASRMIFIFMPAFVLSGGTMARALFPPLALQISDFFPFVWMFKFLRSLGLRGAPFREMLPELGSMMLYTSVLAMLVIARGLWEKQKLAKQAAAAPVGNLPGLPGAGGPPSGAPGSLPGASGSLGPNMLPSGPPAPTHEPSRS</sequence>
<dbReference type="Gene3D" id="3.40.1710.10">
    <property type="entry name" value="abc type-2 transporter like domain"/>
    <property type="match status" value="1"/>
</dbReference>
<evidence type="ECO:0000256" key="4">
    <source>
        <dbReference type="ARBA" id="ARBA00022989"/>
    </source>
</evidence>
<feature type="domain" description="ABC-2 type transporter transmembrane" evidence="8">
    <location>
        <begin position="18"/>
        <end position="363"/>
    </location>
</feature>
<dbReference type="GO" id="GO:0140359">
    <property type="term" value="F:ABC-type transporter activity"/>
    <property type="evidence" value="ECO:0007669"/>
    <property type="project" value="InterPro"/>
</dbReference>
<dbReference type="InterPro" id="IPR051449">
    <property type="entry name" value="ABC-2_transporter_component"/>
</dbReference>
<feature type="transmembrane region" description="Helical" evidence="7">
    <location>
        <begin position="287"/>
        <end position="307"/>
    </location>
</feature>
<feature type="transmembrane region" description="Helical" evidence="7">
    <location>
        <begin position="16"/>
        <end position="34"/>
    </location>
</feature>
<protein>
    <submittedName>
        <fullName evidence="9">Multidrug ABC transporter permease</fullName>
    </submittedName>
</protein>
<evidence type="ECO:0000259" key="8">
    <source>
        <dbReference type="Pfam" id="PF12698"/>
    </source>
</evidence>
<reference evidence="9 10" key="2">
    <citation type="journal article" date="2016" name="Int. J. Syst. Evol. Microbiol.">
        <title>Paenibacillus bovis sp. nov., isolated from raw yak (Bos grunniens) milk.</title>
        <authorList>
            <person name="Gao C."/>
            <person name="Han J."/>
            <person name="Liu Z."/>
            <person name="Xu X."/>
            <person name="Hang F."/>
            <person name="Wu Z."/>
        </authorList>
    </citation>
    <scope>NUCLEOTIDE SEQUENCE [LARGE SCALE GENOMIC DNA]</scope>
    <source>
        <strain evidence="9 10">BD3526</strain>
    </source>
</reference>
<dbReference type="OrthoDB" id="10253at2"/>
<keyword evidence="2" id="KW-1003">Cell membrane</keyword>
<dbReference type="PANTHER" id="PTHR30294">
    <property type="entry name" value="MEMBRANE COMPONENT OF ABC TRANSPORTER YHHJ-RELATED"/>
    <property type="match status" value="1"/>
</dbReference>
<evidence type="ECO:0000256" key="1">
    <source>
        <dbReference type="ARBA" id="ARBA00004651"/>
    </source>
</evidence>
<dbReference type="Pfam" id="PF12698">
    <property type="entry name" value="ABC2_membrane_3"/>
    <property type="match status" value="1"/>
</dbReference>
<feature type="transmembrane region" description="Helical" evidence="7">
    <location>
        <begin position="183"/>
        <end position="206"/>
    </location>
</feature>
<feature type="transmembrane region" description="Helical" evidence="7">
    <location>
        <begin position="351"/>
        <end position="368"/>
    </location>
</feature>
<evidence type="ECO:0000313" key="9">
    <source>
        <dbReference type="EMBL" id="ANF98335.1"/>
    </source>
</evidence>